<dbReference type="Pfam" id="PF17757">
    <property type="entry name" value="UvrB_inter"/>
    <property type="match status" value="1"/>
</dbReference>
<dbReference type="Pfam" id="PF02559">
    <property type="entry name" value="CarD_TRCF_RID"/>
    <property type="match status" value="1"/>
</dbReference>
<dbReference type="GO" id="GO:0003678">
    <property type="term" value="F:DNA helicase activity"/>
    <property type="evidence" value="ECO:0007669"/>
    <property type="project" value="TreeGrafter"/>
</dbReference>
<dbReference type="PANTHER" id="PTHR47964:SF1">
    <property type="entry name" value="ATP-DEPENDENT DNA HELICASE HOMOLOG RECG, CHLOROPLASTIC"/>
    <property type="match status" value="1"/>
</dbReference>
<dbReference type="OrthoDB" id="9804325at2"/>
<dbReference type="GO" id="GO:0005737">
    <property type="term" value="C:cytoplasm"/>
    <property type="evidence" value="ECO:0007669"/>
    <property type="project" value="UniProtKB-SubCell"/>
</dbReference>
<evidence type="ECO:0000313" key="13">
    <source>
        <dbReference type="Proteomes" id="UP000315010"/>
    </source>
</evidence>
<dbReference type="Proteomes" id="UP000315010">
    <property type="component" value="Unassembled WGS sequence"/>
</dbReference>
<dbReference type="InterPro" id="IPR011545">
    <property type="entry name" value="DEAD/DEAH_box_helicase_dom"/>
</dbReference>
<dbReference type="InterPro" id="IPR047112">
    <property type="entry name" value="RecG/Mfd"/>
</dbReference>
<evidence type="ECO:0000259" key="11">
    <source>
        <dbReference type="PROSITE" id="PS51194"/>
    </source>
</evidence>
<dbReference type="Gene3D" id="3.90.1150.50">
    <property type="entry name" value="Transcription-repair-coupling factor, D7 domain"/>
    <property type="match status" value="1"/>
</dbReference>
<keyword evidence="1 9" id="KW-0963">Cytoplasm</keyword>
<dbReference type="GO" id="GO:0000716">
    <property type="term" value="P:transcription-coupled nucleotide-excision repair, DNA damage recognition"/>
    <property type="evidence" value="ECO:0007669"/>
    <property type="project" value="UniProtKB-UniRule"/>
</dbReference>
<feature type="domain" description="Helicase ATP-binding" evidence="10">
    <location>
        <begin position="578"/>
        <end position="739"/>
    </location>
</feature>
<comment type="similarity">
    <text evidence="9">In the N-terminal section; belongs to the UvrB family.</text>
</comment>
<sequence>MTHLAHATATTAKDLADLPIQLDAATGIGALLKPAKGKTRRRKPVAFDNVWGSIRGLLAATLARHASNLLFIVPQAADADTLAGDAIAFGLSNSVPLPLSSGGKSSVGKSTGHHHHRDAEFAERLQVLQQLGDRTGGDPTPLLVTAFVGGAMQRVPSRNRLDSATRTFNVGEQVEPEAIRQWLADAGFAATTAVQFPGEFASRGGILDVYSADQPNPLRLEWFGDEIESIRRFDLASQRSIESVPKIEITAISGEDSESKTDTFGSLTDYLPEDTLVVIVDPQDCEASSAAIQRRSGDDPRFLSYADLMESLSGYRVITASSLSESTDAKVIDLKAVTADNFAVHLDETVTQIDTVAKNHEIILVGDTPADVERLSELLRDTTANKQGRLHLTVAELSGGFRLSGAKVLVLTGAELFHRSPVRRGRTRARGKPIDSFLQLETGDLVVHLSHGIGLYRGLQNIEKNGQHLEHLTIEFDGGTKIYVPASRIGLIQRYVGGTKTQPRLAKIGGQAWQRQRKAAESAVTDMASELLEMQAERTSRRGIAFDPDNAWQRQFDASFPYMETADQLTAIEASKIDMELPKPMDRLICGDVGFGKTEVSMRAAFKAVISGHQVAVLVPTTVLAEQHYHNFCNRMAEFPVEIAKLSRFCTASQQRETVRQLARGKVDIVIGTHRLASDDVKFSNLGLVVVDEEQRFGVAVKERLKTLHSNVDVMTLSATPIPRTLHMALVGVRDISNLETPPAERMAVETNVSRWDDQMIRSAIVRELNRGGQIFFVHNRIGDMHMIADKIRRIVPEVRIGIGHGQMGEGELEQVMVDFIEHKFDLLLATTIIESGLDIPNANTIFIDDADRYGLSDLHQLRGRVGRYKHQAYCYLMVAQHKHLSPEATKRLRAIEEFSQMGAGFAISMRDLEIRGAGNLLGSQQSGHIAAVGYEMYCQLLEDAVRQIQKLPPKLSADVDIDLPVEAHLPDDYVPNLRHKIDVYRRIAKINNAAEIKAIRAELRDRFGKLPKPAKRILELAELRLDAAAWQIASITNDARFIVLHYTARHRIDQLVRHTSIPIRVVDKHRAYIPTKDYDMEVDAAGTSWLQLARAALHLG</sequence>
<organism evidence="12 13">
    <name type="scientific">Novipirellula herctigrandis</name>
    <dbReference type="NCBI Taxonomy" id="2527986"/>
    <lineage>
        <taxon>Bacteria</taxon>
        <taxon>Pseudomonadati</taxon>
        <taxon>Planctomycetota</taxon>
        <taxon>Planctomycetia</taxon>
        <taxon>Pirellulales</taxon>
        <taxon>Pirellulaceae</taxon>
        <taxon>Novipirellula</taxon>
    </lineage>
</organism>
<dbReference type="InterPro" id="IPR005118">
    <property type="entry name" value="TRCF_C"/>
</dbReference>
<keyword evidence="3 9" id="KW-0227">DNA damage</keyword>
<dbReference type="HAMAP" id="MF_00969">
    <property type="entry name" value="TRCF"/>
    <property type="match status" value="1"/>
</dbReference>
<comment type="caution">
    <text evidence="12">The sequence shown here is derived from an EMBL/GenBank/DDBJ whole genome shotgun (WGS) entry which is preliminary data.</text>
</comment>
<dbReference type="Pfam" id="PF03461">
    <property type="entry name" value="TRCF"/>
    <property type="match status" value="1"/>
</dbReference>
<gene>
    <name evidence="9 12" type="primary">mfd</name>
    <name evidence="12" type="ORF">CA13_07820</name>
</gene>
<dbReference type="EMBL" id="SJPJ01000001">
    <property type="protein sequence ID" value="TWT79382.1"/>
    <property type="molecule type" value="Genomic_DNA"/>
</dbReference>
<dbReference type="Gene3D" id="3.30.2060.10">
    <property type="entry name" value="Penicillin-binding protein 1b domain"/>
    <property type="match status" value="1"/>
</dbReference>
<feature type="domain" description="Helicase C-terminal" evidence="11">
    <location>
        <begin position="760"/>
        <end position="914"/>
    </location>
</feature>
<dbReference type="InterPro" id="IPR036101">
    <property type="entry name" value="CarD-like/TRCF_RID_sf"/>
</dbReference>
<evidence type="ECO:0000256" key="5">
    <source>
        <dbReference type="ARBA" id="ARBA00022806"/>
    </source>
</evidence>
<evidence type="ECO:0000256" key="4">
    <source>
        <dbReference type="ARBA" id="ARBA00022801"/>
    </source>
</evidence>
<dbReference type="RefSeq" id="WP_146394615.1">
    <property type="nucleotide sequence ID" value="NZ_SJPJ01000001.1"/>
</dbReference>
<dbReference type="InterPro" id="IPR003711">
    <property type="entry name" value="CarD-like/TRCF_RID"/>
</dbReference>
<keyword evidence="2 9" id="KW-0547">Nucleotide-binding</keyword>
<dbReference type="SMART" id="SM00982">
    <property type="entry name" value="TRCF"/>
    <property type="match status" value="1"/>
</dbReference>
<keyword evidence="8 9" id="KW-0234">DNA repair</keyword>
<dbReference type="Pfam" id="PF00271">
    <property type="entry name" value="Helicase_C"/>
    <property type="match status" value="1"/>
</dbReference>
<dbReference type="NCBIfam" id="TIGR00580">
    <property type="entry name" value="mfd"/>
    <property type="match status" value="1"/>
</dbReference>
<dbReference type="InterPro" id="IPR037235">
    <property type="entry name" value="TRCF-like_C_D7"/>
</dbReference>
<dbReference type="InterPro" id="IPR014001">
    <property type="entry name" value="Helicase_ATP-bd"/>
</dbReference>
<dbReference type="InterPro" id="IPR001650">
    <property type="entry name" value="Helicase_C-like"/>
</dbReference>
<dbReference type="PANTHER" id="PTHR47964">
    <property type="entry name" value="ATP-DEPENDENT DNA HELICASE HOMOLOG RECG, CHLOROPLASTIC"/>
    <property type="match status" value="1"/>
</dbReference>
<evidence type="ECO:0000256" key="2">
    <source>
        <dbReference type="ARBA" id="ARBA00022741"/>
    </source>
</evidence>
<keyword evidence="13" id="KW-1185">Reference proteome</keyword>
<comment type="similarity">
    <text evidence="9">In the C-terminal section; belongs to the helicase family. RecG subfamily.</text>
</comment>
<dbReference type="SUPFAM" id="SSF143517">
    <property type="entry name" value="TRCF domain-like"/>
    <property type="match status" value="1"/>
</dbReference>
<keyword evidence="4 9" id="KW-0378">Hydrolase</keyword>
<keyword evidence="5" id="KW-0347">Helicase</keyword>
<name>A0A5C5YWJ8_9BACT</name>
<dbReference type="SMART" id="SM00487">
    <property type="entry name" value="DEXDc"/>
    <property type="match status" value="1"/>
</dbReference>
<dbReference type="EC" id="3.6.4.-" evidence="9"/>
<evidence type="ECO:0000256" key="6">
    <source>
        <dbReference type="ARBA" id="ARBA00022840"/>
    </source>
</evidence>
<dbReference type="GO" id="GO:0006355">
    <property type="term" value="P:regulation of DNA-templated transcription"/>
    <property type="evidence" value="ECO:0007669"/>
    <property type="project" value="UniProtKB-UniRule"/>
</dbReference>
<dbReference type="Gene3D" id="3.40.50.300">
    <property type="entry name" value="P-loop containing nucleotide triphosphate hydrolases"/>
    <property type="match status" value="2"/>
</dbReference>
<evidence type="ECO:0000259" key="10">
    <source>
        <dbReference type="PROSITE" id="PS51192"/>
    </source>
</evidence>
<dbReference type="InterPro" id="IPR027417">
    <property type="entry name" value="P-loop_NTPase"/>
</dbReference>
<dbReference type="SUPFAM" id="SSF141259">
    <property type="entry name" value="CarD-like"/>
    <property type="match status" value="1"/>
</dbReference>
<dbReference type="Gene3D" id="2.40.10.170">
    <property type="match status" value="1"/>
</dbReference>
<dbReference type="InterPro" id="IPR041471">
    <property type="entry name" value="UvrB_inter"/>
</dbReference>
<keyword evidence="6 9" id="KW-0067">ATP-binding</keyword>
<evidence type="ECO:0000256" key="1">
    <source>
        <dbReference type="ARBA" id="ARBA00022490"/>
    </source>
</evidence>
<dbReference type="SUPFAM" id="SSF52540">
    <property type="entry name" value="P-loop containing nucleoside triphosphate hydrolases"/>
    <property type="match status" value="4"/>
</dbReference>
<comment type="function">
    <text evidence="9">Couples transcription and DNA repair by recognizing RNA polymerase (RNAP) stalled at DNA lesions. Mediates ATP-dependent release of RNAP and its truncated transcript from the DNA, and recruitment of nucleotide excision repair machinery to the damaged site.</text>
</comment>
<dbReference type="PROSITE" id="PS51194">
    <property type="entry name" value="HELICASE_CTER"/>
    <property type="match status" value="1"/>
</dbReference>
<dbReference type="CDD" id="cd17991">
    <property type="entry name" value="DEXHc_TRCF"/>
    <property type="match status" value="1"/>
</dbReference>
<evidence type="ECO:0000256" key="7">
    <source>
        <dbReference type="ARBA" id="ARBA00023125"/>
    </source>
</evidence>
<dbReference type="SMART" id="SM00490">
    <property type="entry name" value="HELICc"/>
    <property type="match status" value="1"/>
</dbReference>
<dbReference type="AlphaFoldDB" id="A0A5C5YWJ8"/>
<dbReference type="GO" id="GO:0003684">
    <property type="term" value="F:damaged DNA binding"/>
    <property type="evidence" value="ECO:0007669"/>
    <property type="project" value="InterPro"/>
</dbReference>
<proteinExistence type="inferred from homology"/>
<protein>
    <recommendedName>
        <fullName evidence="9">Transcription-repair-coupling factor</fullName>
        <shortName evidence="9">TRCF</shortName>
        <ecNumber evidence="9">3.6.4.-</ecNumber>
    </recommendedName>
</protein>
<dbReference type="GO" id="GO:0016787">
    <property type="term" value="F:hydrolase activity"/>
    <property type="evidence" value="ECO:0007669"/>
    <property type="project" value="UniProtKB-KW"/>
</dbReference>
<evidence type="ECO:0000256" key="3">
    <source>
        <dbReference type="ARBA" id="ARBA00022763"/>
    </source>
</evidence>
<evidence type="ECO:0000313" key="12">
    <source>
        <dbReference type="EMBL" id="TWT79382.1"/>
    </source>
</evidence>
<dbReference type="SMART" id="SM01058">
    <property type="entry name" value="CarD_TRCF"/>
    <property type="match status" value="1"/>
</dbReference>
<comment type="subcellular location">
    <subcellularLocation>
        <location evidence="9">Cytoplasm</location>
    </subcellularLocation>
</comment>
<reference evidence="12 13" key="1">
    <citation type="submission" date="2019-02" db="EMBL/GenBank/DDBJ databases">
        <title>Deep-cultivation of Planctomycetes and their phenomic and genomic characterization uncovers novel biology.</title>
        <authorList>
            <person name="Wiegand S."/>
            <person name="Jogler M."/>
            <person name="Boedeker C."/>
            <person name="Pinto D."/>
            <person name="Vollmers J."/>
            <person name="Rivas-Marin E."/>
            <person name="Kohn T."/>
            <person name="Peeters S.H."/>
            <person name="Heuer A."/>
            <person name="Rast P."/>
            <person name="Oberbeckmann S."/>
            <person name="Bunk B."/>
            <person name="Jeske O."/>
            <person name="Meyerdierks A."/>
            <person name="Storesund J.E."/>
            <person name="Kallscheuer N."/>
            <person name="Luecker S."/>
            <person name="Lage O.M."/>
            <person name="Pohl T."/>
            <person name="Merkel B.J."/>
            <person name="Hornburger P."/>
            <person name="Mueller R.-W."/>
            <person name="Bruemmer F."/>
            <person name="Labrenz M."/>
            <person name="Spormann A.M."/>
            <person name="Op Den Camp H."/>
            <person name="Overmann J."/>
            <person name="Amann R."/>
            <person name="Jetten M.S.M."/>
            <person name="Mascher T."/>
            <person name="Medema M.H."/>
            <person name="Devos D.P."/>
            <person name="Kaster A.-K."/>
            <person name="Ovreas L."/>
            <person name="Rohde M."/>
            <person name="Galperin M.Y."/>
            <person name="Jogler C."/>
        </authorList>
    </citation>
    <scope>NUCLEOTIDE SEQUENCE [LARGE SCALE GENOMIC DNA]</scope>
    <source>
        <strain evidence="12 13">CA13</strain>
    </source>
</reference>
<evidence type="ECO:0000256" key="9">
    <source>
        <dbReference type="HAMAP-Rule" id="MF_00969"/>
    </source>
</evidence>
<dbReference type="GO" id="GO:0005524">
    <property type="term" value="F:ATP binding"/>
    <property type="evidence" value="ECO:0007669"/>
    <property type="project" value="UniProtKB-UniRule"/>
</dbReference>
<accession>A0A5C5YWJ8</accession>
<dbReference type="InterPro" id="IPR004576">
    <property type="entry name" value="Mfd"/>
</dbReference>
<keyword evidence="7 9" id="KW-0238">DNA-binding</keyword>
<dbReference type="PROSITE" id="PS51192">
    <property type="entry name" value="HELICASE_ATP_BIND_1"/>
    <property type="match status" value="1"/>
</dbReference>
<evidence type="ECO:0000256" key="8">
    <source>
        <dbReference type="ARBA" id="ARBA00023204"/>
    </source>
</evidence>
<dbReference type="Pfam" id="PF00270">
    <property type="entry name" value="DEAD"/>
    <property type="match status" value="1"/>
</dbReference>